<accession>A0ABU5QBX4</accession>
<sequence>MDTLLTLEYQVVVSTIKTYHKRLQADVEQMQSGLSFLNQYCWEVSDVKVLEELQKIKQELLRLLEMYYQNISICEKIYRIFEAENVVHSQQIAREIALIEQCFICAECQYSRLTEYLNN</sequence>
<dbReference type="EMBL" id="JAYFUM010000016">
    <property type="protein sequence ID" value="MEA5140228.1"/>
    <property type="molecule type" value="Genomic_DNA"/>
</dbReference>
<protein>
    <submittedName>
        <fullName evidence="1">Uncharacterized protein</fullName>
    </submittedName>
</protein>
<evidence type="ECO:0000313" key="1">
    <source>
        <dbReference type="EMBL" id="MEA5140228.1"/>
    </source>
</evidence>
<comment type="caution">
    <text evidence="1">The sequence shown here is derived from an EMBL/GenBank/DDBJ whole genome shotgun (WGS) entry which is preliminary data.</text>
</comment>
<dbReference type="RefSeq" id="WP_323297382.1">
    <property type="nucleotide sequence ID" value="NZ_JAYFUM010000016.1"/>
</dbReference>
<name>A0ABU5QBX4_9BACT</name>
<reference evidence="1 2" key="1">
    <citation type="submission" date="2023-12" db="EMBL/GenBank/DDBJ databases">
        <title>Novel species of the genus Arcicella isolated from rivers.</title>
        <authorList>
            <person name="Lu H."/>
        </authorList>
    </citation>
    <scope>NUCLEOTIDE SEQUENCE [LARGE SCALE GENOMIC DNA]</scope>
    <source>
        <strain evidence="1 2">KCTC 23307</strain>
    </source>
</reference>
<evidence type="ECO:0000313" key="2">
    <source>
        <dbReference type="Proteomes" id="UP001302949"/>
    </source>
</evidence>
<organism evidence="1 2">
    <name type="scientific">Arcicella rigui</name>
    <dbReference type="NCBI Taxonomy" id="797020"/>
    <lineage>
        <taxon>Bacteria</taxon>
        <taxon>Pseudomonadati</taxon>
        <taxon>Bacteroidota</taxon>
        <taxon>Cytophagia</taxon>
        <taxon>Cytophagales</taxon>
        <taxon>Flectobacillaceae</taxon>
        <taxon>Arcicella</taxon>
    </lineage>
</organism>
<keyword evidence="2" id="KW-1185">Reference proteome</keyword>
<gene>
    <name evidence="1" type="ORF">VB248_13845</name>
</gene>
<dbReference type="Proteomes" id="UP001302949">
    <property type="component" value="Unassembled WGS sequence"/>
</dbReference>
<proteinExistence type="predicted"/>